<dbReference type="Proteomes" id="UP001164250">
    <property type="component" value="Chromosome 3"/>
</dbReference>
<gene>
    <name evidence="1" type="ORF">Patl1_03704</name>
</gene>
<protein>
    <submittedName>
        <fullName evidence="1">Uncharacterized protein</fullName>
    </submittedName>
</protein>
<reference evidence="2" key="1">
    <citation type="journal article" date="2023" name="G3 (Bethesda)">
        <title>Genome assembly and association tests identify interacting loci associated with vigor, precocity, and sex in interspecific pistachio rootstocks.</title>
        <authorList>
            <person name="Palmer W."/>
            <person name="Jacygrad E."/>
            <person name="Sagayaradj S."/>
            <person name="Cavanaugh K."/>
            <person name="Han R."/>
            <person name="Bertier L."/>
            <person name="Beede B."/>
            <person name="Kafkas S."/>
            <person name="Golino D."/>
            <person name="Preece J."/>
            <person name="Michelmore R."/>
        </authorList>
    </citation>
    <scope>NUCLEOTIDE SEQUENCE [LARGE SCALE GENOMIC DNA]</scope>
</reference>
<sequence>MAEKKDAHVVEIPVDEEHQNKVLYCMKTITAIQHHPLMEISRIPSHLLLLKLWQRDEDLFGWRIALKESRMDSIRREMLSFTGTGKYGGNCRKRGVTIELSLGVFRN</sequence>
<proteinExistence type="predicted"/>
<evidence type="ECO:0000313" key="2">
    <source>
        <dbReference type="Proteomes" id="UP001164250"/>
    </source>
</evidence>
<evidence type="ECO:0000313" key="1">
    <source>
        <dbReference type="EMBL" id="KAJ0101321.1"/>
    </source>
</evidence>
<dbReference type="EMBL" id="CM047899">
    <property type="protein sequence ID" value="KAJ0101321.1"/>
    <property type="molecule type" value="Genomic_DNA"/>
</dbReference>
<keyword evidence="2" id="KW-1185">Reference proteome</keyword>
<organism evidence="1 2">
    <name type="scientific">Pistacia atlantica</name>
    <dbReference type="NCBI Taxonomy" id="434234"/>
    <lineage>
        <taxon>Eukaryota</taxon>
        <taxon>Viridiplantae</taxon>
        <taxon>Streptophyta</taxon>
        <taxon>Embryophyta</taxon>
        <taxon>Tracheophyta</taxon>
        <taxon>Spermatophyta</taxon>
        <taxon>Magnoliopsida</taxon>
        <taxon>eudicotyledons</taxon>
        <taxon>Gunneridae</taxon>
        <taxon>Pentapetalae</taxon>
        <taxon>rosids</taxon>
        <taxon>malvids</taxon>
        <taxon>Sapindales</taxon>
        <taxon>Anacardiaceae</taxon>
        <taxon>Pistacia</taxon>
    </lineage>
</organism>
<accession>A0ACC1BQK0</accession>
<name>A0ACC1BQK0_9ROSI</name>
<comment type="caution">
    <text evidence="1">The sequence shown here is derived from an EMBL/GenBank/DDBJ whole genome shotgun (WGS) entry which is preliminary data.</text>
</comment>